<evidence type="ECO:0000256" key="6">
    <source>
        <dbReference type="PROSITE-ProRule" id="PRU01015"/>
    </source>
</evidence>
<dbReference type="GO" id="GO:0005634">
    <property type="term" value="C:nucleus"/>
    <property type="evidence" value="ECO:0007669"/>
    <property type="project" value="TreeGrafter"/>
</dbReference>
<dbReference type="InterPro" id="IPR025799">
    <property type="entry name" value="Arg_MeTrfase"/>
</dbReference>
<dbReference type="eggNOG" id="KOG1499">
    <property type="taxonomic scope" value="Eukaryota"/>
</dbReference>
<dbReference type="EMBL" id="GG745352">
    <property type="protein sequence ID" value="KNE67070.1"/>
    <property type="molecule type" value="Genomic_DNA"/>
</dbReference>
<evidence type="ECO:0000256" key="5">
    <source>
        <dbReference type="ARBA" id="ARBA00049303"/>
    </source>
</evidence>
<dbReference type="InterPro" id="IPR055135">
    <property type="entry name" value="PRMT_dom"/>
</dbReference>
<evidence type="ECO:0000256" key="4">
    <source>
        <dbReference type="ARBA" id="ARBA00022691"/>
    </source>
</evidence>
<proteinExistence type="predicted"/>
<dbReference type="OMA" id="CTHTKVK"/>
<keyword evidence="2 6" id="KW-0489">Methyltransferase</keyword>
<evidence type="ECO:0000256" key="1">
    <source>
        <dbReference type="ARBA" id="ARBA00011925"/>
    </source>
</evidence>
<dbReference type="VEuPathDB" id="FungiDB:AMAG_12145"/>
<dbReference type="CDD" id="cd02440">
    <property type="entry name" value="AdoMet_MTases"/>
    <property type="match status" value="1"/>
</dbReference>
<dbReference type="GO" id="GO:0042054">
    <property type="term" value="F:histone methyltransferase activity"/>
    <property type="evidence" value="ECO:0007669"/>
    <property type="project" value="TreeGrafter"/>
</dbReference>
<evidence type="ECO:0000313" key="10">
    <source>
        <dbReference type="Proteomes" id="UP000054350"/>
    </source>
</evidence>
<dbReference type="OrthoDB" id="7848332at2759"/>
<dbReference type="Proteomes" id="UP000054350">
    <property type="component" value="Unassembled WGS sequence"/>
</dbReference>
<dbReference type="EC" id="2.1.1.319" evidence="1"/>
<sequence>MSQQKPSKSAASAAPATDAAPKTIEEMSAADYYFDSYSHFGIHEEMLKDEVRTMSYRNAILHNKHLFKNKVVLDVGCGTGILSMFASQAGAKLVIGVDMSNIIHTARQIVKDNGFEGKIVLLQGKMEEVVLPVDKVDIIISEWMGYFLLYESMLDTVLYARDKYLVPNGLIFPDRTTIHIAGLEDSEYKEDKINYWDNVYGFNYSTIKQKALREPLVDTVDPKAEITNHATIMDIDLYKVTVEDLAFKGNFSLSVRRDDYLNGFVCWFDTWFNGSHKPVYFSTGAHHKYTHWKQTVFYTKEDQAVRTGDAIQGTVTCKPNAKNRRDLDIDFDWKLTRGDKTIYSEGQSYHMC</sequence>
<dbReference type="FunFam" id="3.40.50.150:FF:000003">
    <property type="entry name" value="Blast:Protein arginine N-methyltransferase 1"/>
    <property type="match status" value="1"/>
</dbReference>
<dbReference type="SUPFAM" id="SSF53335">
    <property type="entry name" value="S-adenosyl-L-methionine-dependent methyltransferases"/>
    <property type="match status" value="1"/>
</dbReference>
<dbReference type="Gene3D" id="3.40.50.150">
    <property type="entry name" value="Vaccinia Virus protein VP39"/>
    <property type="match status" value="1"/>
</dbReference>
<evidence type="ECO:0000259" key="7">
    <source>
        <dbReference type="Pfam" id="PF13649"/>
    </source>
</evidence>
<dbReference type="Pfam" id="PF13649">
    <property type="entry name" value="Methyltransf_25"/>
    <property type="match status" value="1"/>
</dbReference>
<dbReference type="InterPro" id="IPR029063">
    <property type="entry name" value="SAM-dependent_MTases_sf"/>
</dbReference>
<keyword evidence="3 6" id="KW-0808">Transferase</keyword>
<feature type="domain" description="Protein arginine N-methyltransferase" evidence="8">
    <location>
        <begin position="174"/>
        <end position="336"/>
    </location>
</feature>
<reference evidence="9 10" key="1">
    <citation type="submission" date="2009-11" db="EMBL/GenBank/DDBJ databases">
        <title>Annotation of Allomyces macrogynus ATCC 38327.</title>
        <authorList>
            <consortium name="The Broad Institute Genome Sequencing Platform"/>
            <person name="Russ C."/>
            <person name="Cuomo C."/>
            <person name="Burger G."/>
            <person name="Gray M.W."/>
            <person name="Holland P.W.H."/>
            <person name="King N."/>
            <person name="Lang F.B.F."/>
            <person name="Roger A.J."/>
            <person name="Ruiz-Trillo I."/>
            <person name="Young S.K."/>
            <person name="Zeng Q."/>
            <person name="Gargeya S."/>
            <person name="Fitzgerald M."/>
            <person name="Haas B."/>
            <person name="Abouelleil A."/>
            <person name="Alvarado L."/>
            <person name="Arachchi H.M."/>
            <person name="Berlin A."/>
            <person name="Chapman S.B."/>
            <person name="Gearin G."/>
            <person name="Goldberg J."/>
            <person name="Griggs A."/>
            <person name="Gujja S."/>
            <person name="Hansen M."/>
            <person name="Heiman D."/>
            <person name="Howarth C."/>
            <person name="Larimer J."/>
            <person name="Lui A."/>
            <person name="MacDonald P.J.P."/>
            <person name="McCowen C."/>
            <person name="Montmayeur A."/>
            <person name="Murphy C."/>
            <person name="Neiman D."/>
            <person name="Pearson M."/>
            <person name="Priest M."/>
            <person name="Roberts A."/>
            <person name="Saif S."/>
            <person name="Shea T."/>
            <person name="Sisk P."/>
            <person name="Stolte C."/>
            <person name="Sykes S."/>
            <person name="Wortman J."/>
            <person name="Nusbaum C."/>
            <person name="Birren B."/>
        </authorList>
    </citation>
    <scope>NUCLEOTIDE SEQUENCE [LARGE SCALE GENOMIC DNA]</scope>
    <source>
        <strain evidence="9 10">ATCC 38327</strain>
    </source>
</reference>
<dbReference type="PANTHER" id="PTHR11006:SF53">
    <property type="entry name" value="PROTEIN ARGININE N-METHYLTRANSFERASE 3"/>
    <property type="match status" value="1"/>
</dbReference>
<evidence type="ECO:0000259" key="8">
    <source>
        <dbReference type="Pfam" id="PF22528"/>
    </source>
</evidence>
<dbReference type="FunFam" id="2.70.160.11:FF:000001">
    <property type="entry name" value="Blast:Protein arginine N-methyltransferase 1"/>
    <property type="match status" value="1"/>
</dbReference>
<keyword evidence="4 6" id="KW-0949">S-adenosyl-L-methionine</keyword>
<dbReference type="AlphaFoldDB" id="A0A0L0SXE7"/>
<gene>
    <name evidence="9" type="ORF">AMAG_12145</name>
</gene>
<accession>A0A0L0SXE7</accession>
<dbReference type="STRING" id="578462.A0A0L0SXE7"/>
<name>A0A0L0SXE7_ALLM3</name>
<evidence type="ECO:0000256" key="2">
    <source>
        <dbReference type="ARBA" id="ARBA00022603"/>
    </source>
</evidence>
<feature type="domain" description="Methyltransferase" evidence="7">
    <location>
        <begin position="72"/>
        <end position="169"/>
    </location>
</feature>
<evidence type="ECO:0000256" key="3">
    <source>
        <dbReference type="ARBA" id="ARBA00022679"/>
    </source>
</evidence>
<dbReference type="Pfam" id="PF22528">
    <property type="entry name" value="PRMT_C"/>
    <property type="match status" value="1"/>
</dbReference>
<protein>
    <recommendedName>
        <fullName evidence="1">type I protein arginine methyltransferase</fullName>
        <ecNumber evidence="1">2.1.1.319</ecNumber>
    </recommendedName>
</protein>
<dbReference type="Gene3D" id="2.70.160.11">
    <property type="entry name" value="Hnrnp arginine n-methyltransferase1"/>
    <property type="match status" value="1"/>
</dbReference>
<dbReference type="PROSITE" id="PS51678">
    <property type="entry name" value="SAM_MT_PRMT"/>
    <property type="match status" value="1"/>
</dbReference>
<dbReference type="PANTHER" id="PTHR11006">
    <property type="entry name" value="PROTEIN ARGININE N-METHYLTRANSFERASE"/>
    <property type="match status" value="1"/>
</dbReference>
<evidence type="ECO:0000313" key="9">
    <source>
        <dbReference type="EMBL" id="KNE67070.1"/>
    </source>
</evidence>
<dbReference type="GO" id="GO:0035242">
    <property type="term" value="F:protein-arginine omega-N asymmetric methyltransferase activity"/>
    <property type="evidence" value="ECO:0007669"/>
    <property type="project" value="UniProtKB-EC"/>
</dbReference>
<keyword evidence="10" id="KW-1185">Reference proteome</keyword>
<reference evidence="10" key="2">
    <citation type="submission" date="2009-11" db="EMBL/GenBank/DDBJ databases">
        <title>The Genome Sequence of Allomyces macrogynus strain ATCC 38327.</title>
        <authorList>
            <consortium name="The Broad Institute Genome Sequencing Platform"/>
            <person name="Russ C."/>
            <person name="Cuomo C."/>
            <person name="Shea T."/>
            <person name="Young S.K."/>
            <person name="Zeng Q."/>
            <person name="Koehrsen M."/>
            <person name="Haas B."/>
            <person name="Borodovsky M."/>
            <person name="Guigo R."/>
            <person name="Alvarado L."/>
            <person name="Berlin A."/>
            <person name="Borenstein D."/>
            <person name="Chen Z."/>
            <person name="Engels R."/>
            <person name="Freedman E."/>
            <person name="Gellesch M."/>
            <person name="Goldberg J."/>
            <person name="Griggs A."/>
            <person name="Gujja S."/>
            <person name="Heiman D."/>
            <person name="Hepburn T."/>
            <person name="Howarth C."/>
            <person name="Jen D."/>
            <person name="Larson L."/>
            <person name="Lewis B."/>
            <person name="Mehta T."/>
            <person name="Park D."/>
            <person name="Pearson M."/>
            <person name="Roberts A."/>
            <person name="Saif S."/>
            <person name="Shenoy N."/>
            <person name="Sisk P."/>
            <person name="Stolte C."/>
            <person name="Sykes S."/>
            <person name="Walk T."/>
            <person name="White J."/>
            <person name="Yandava C."/>
            <person name="Burger G."/>
            <person name="Gray M.W."/>
            <person name="Holland P.W.H."/>
            <person name="King N."/>
            <person name="Lang F.B.F."/>
            <person name="Roger A.J."/>
            <person name="Ruiz-Trillo I."/>
            <person name="Lander E."/>
            <person name="Nusbaum C."/>
        </authorList>
    </citation>
    <scope>NUCLEOTIDE SEQUENCE [LARGE SCALE GENOMIC DNA]</scope>
    <source>
        <strain evidence="10">ATCC 38327</strain>
    </source>
</reference>
<organism evidence="9 10">
    <name type="scientific">Allomyces macrogynus (strain ATCC 38327)</name>
    <name type="common">Allomyces javanicus var. macrogynus</name>
    <dbReference type="NCBI Taxonomy" id="578462"/>
    <lineage>
        <taxon>Eukaryota</taxon>
        <taxon>Fungi</taxon>
        <taxon>Fungi incertae sedis</taxon>
        <taxon>Blastocladiomycota</taxon>
        <taxon>Blastocladiomycetes</taxon>
        <taxon>Blastocladiales</taxon>
        <taxon>Blastocladiaceae</taxon>
        <taxon>Allomyces</taxon>
    </lineage>
</organism>
<dbReference type="InterPro" id="IPR041698">
    <property type="entry name" value="Methyltransf_25"/>
</dbReference>
<comment type="catalytic activity">
    <reaction evidence="5">
        <text>L-arginyl-[protein] + S-adenosyl-L-methionine = N(omega)-methyl-L-arginyl-[protein] + S-adenosyl-L-homocysteine + H(+)</text>
        <dbReference type="Rhea" id="RHEA:48100"/>
        <dbReference type="Rhea" id="RHEA-COMP:10532"/>
        <dbReference type="Rhea" id="RHEA-COMP:11990"/>
        <dbReference type="ChEBI" id="CHEBI:15378"/>
        <dbReference type="ChEBI" id="CHEBI:29965"/>
        <dbReference type="ChEBI" id="CHEBI:57856"/>
        <dbReference type="ChEBI" id="CHEBI:59789"/>
        <dbReference type="ChEBI" id="CHEBI:65280"/>
    </reaction>
    <physiologicalReaction direction="left-to-right" evidence="5">
        <dbReference type="Rhea" id="RHEA:48101"/>
    </physiologicalReaction>
</comment>
<dbReference type="GO" id="GO:0032259">
    <property type="term" value="P:methylation"/>
    <property type="evidence" value="ECO:0007669"/>
    <property type="project" value="UniProtKB-KW"/>
</dbReference>